<dbReference type="RefSeq" id="WP_114926891.1">
    <property type="nucleotide sequence ID" value="NZ_CP031229.1"/>
</dbReference>
<dbReference type="GO" id="GO:0005737">
    <property type="term" value="C:cytoplasm"/>
    <property type="evidence" value="ECO:0007669"/>
    <property type="project" value="TreeGrafter"/>
</dbReference>
<evidence type="ECO:0000313" key="4">
    <source>
        <dbReference type="EMBL" id="AXH95126.1"/>
    </source>
</evidence>
<proteinExistence type="predicted"/>
<dbReference type="PANTHER" id="PTHR13847:SF287">
    <property type="entry name" value="FAD-DEPENDENT OXIDOREDUCTASE DOMAIN-CONTAINING PROTEIN 1"/>
    <property type="match status" value="1"/>
</dbReference>
<protein>
    <submittedName>
        <fullName evidence="4">FAD-dependent oxidoreductase</fullName>
    </submittedName>
</protein>
<accession>A0A345NJB8</accession>
<feature type="chain" id="PRO_5016741135" evidence="2">
    <location>
        <begin position="19"/>
        <end position="403"/>
    </location>
</feature>
<dbReference type="Gene3D" id="3.50.50.60">
    <property type="entry name" value="FAD/NAD(P)-binding domain"/>
    <property type="match status" value="1"/>
</dbReference>
<gene>
    <name evidence="4" type="ORF">DV701_02235</name>
</gene>
<dbReference type="EMBL" id="CP031229">
    <property type="protein sequence ID" value="AXH95126.1"/>
    <property type="molecule type" value="Genomic_DNA"/>
</dbReference>
<evidence type="ECO:0000259" key="3">
    <source>
        <dbReference type="Pfam" id="PF01266"/>
    </source>
</evidence>
<dbReference type="Pfam" id="PF01266">
    <property type="entry name" value="DAO"/>
    <property type="match status" value="1"/>
</dbReference>
<dbReference type="Gene3D" id="3.30.9.10">
    <property type="entry name" value="D-Amino Acid Oxidase, subunit A, domain 2"/>
    <property type="match status" value="1"/>
</dbReference>
<evidence type="ECO:0000256" key="2">
    <source>
        <dbReference type="SAM" id="SignalP"/>
    </source>
</evidence>
<dbReference type="InterPro" id="IPR036188">
    <property type="entry name" value="FAD/NAD-bd_sf"/>
</dbReference>
<name>A0A345NJB8_9MICO</name>
<dbReference type="SUPFAM" id="SSF51905">
    <property type="entry name" value="FAD/NAD(P)-binding domain"/>
    <property type="match status" value="1"/>
</dbReference>
<keyword evidence="2" id="KW-0732">Signal</keyword>
<dbReference type="PANTHER" id="PTHR13847">
    <property type="entry name" value="SARCOSINE DEHYDROGENASE-RELATED"/>
    <property type="match status" value="1"/>
</dbReference>
<feature type="domain" description="FAD dependent oxidoreductase" evidence="3">
    <location>
        <begin position="2"/>
        <end position="358"/>
    </location>
</feature>
<sequence>MRVVVVGAGIVGASCALAAARAGCEVVVLERGQVGSGTTSRGEGNVLVSDKAPGPELDLALVSRSTWGRWAEELGPDPLEFEPKGGVVVATAADALAPLAELVAGQAVAGVAADAADTDALLELEPHLAPDLPGGFHYPQDAQVQPVLAAAAILAEAVRLGAVLRAGAEVVGVRRRVDATLRAVLCADGAEVEADAVVNAAGTWGGQVGAALGAPVPVLPRKGLILVTQPVPALVHHKVYSADYVANVAASTEGLETSCVVESTRGGTVLIGASRERVGFDPSVDPATVAVLAAQAVRLFPVLEQVQLMRVYRGFRPYCPDHLPVIGPDPRVHGVLHACGHEGAGVGLAPATGELVAAHLTGADPMTTLGIDPAPFLPDRLLVGGGSEAAGSVVDGAGTGVLR</sequence>
<evidence type="ECO:0000256" key="1">
    <source>
        <dbReference type="ARBA" id="ARBA00023002"/>
    </source>
</evidence>
<keyword evidence="1" id="KW-0560">Oxidoreductase</keyword>
<dbReference type="InterPro" id="IPR006076">
    <property type="entry name" value="FAD-dep_OxRdtase"/>
</dbReference>
<dbReference type="AlphaFoldDB" id="A0A345NJB8"/>
<keyword evidence="5" id="KW-1185">Reference proteome</keyword>
<dbReference type="SUPFAM" id="SSF54373">
    <property type="entry name" value="FAD-linked reductases, C-terminal domain"/>
    <property type="match status" value="1"/>
</dbReference>
<reference evidence="4 5" key="1">
    <citation type="submission" date="2018-07" db="EMBL/GenBank/DDBJ databases">
        <title>Complete genome sequencing of Ornithinimicrobium sp. AMA3305.</title>
        <authorList>
            <person name="Bae J.-W."/>
        </authorList>
    </citation>
    <scope>NUCLEOTIDE SEQUENCE [LARGE SCALE GENOMIC DNA]</scope>
    <source>
        <strain evidence="4 5">AMA3305</strain>
    </source>
</reference>
<dbReference type="PROSITE" id="PS51257">
    <property type="entry name" value="PROKAR_LIPOPROTEIN"/>
    <property type="match status" value="1"/>
</dbReference>
<organism evidence="4 5">
    <name type="scientific">Ornithinimicrobium avium</name>
    <dbReference type="NCBI Taxonomy" id="2283195"/>
    <lineage>
        <taxon>Bacteria</taxon>
        <taxon>Bacillati</taxon>
        <taxon>Actinomycetota</taxon>
        <taxon>Actinomycetes</taxon>
        <taxon>Micrococcales</taxon>
        <taxon>Ornithinimicrobiaceae</taxon>
        <taxon>Ornithinimicrobium</taxon>
    </lineage>
</organism>
<feature type="signal peptide" evidence="2">
    <location>
        <begin position="1"/>
        <end position="18"/>
    </location>
</feature>
<evidence type="ECO:0000313" key="5">
    <source>
        <dbReference type="Proteomes" id="UP000253790"/>
    </source>
</evidence>
<dbReference type="GO" id="GO:0016491">
    <property type="term" value="F:oxidoreductase activity"/>
    <property type="evidence" value="ECO:0007669"/>
    <property type="project" value="UniProtKB-KW"/>
</dbReference>
<dbReference type="KEGG" id="orn:DV701_02235"/>
<dbReference type="OrthoDB" id="9806257at2"/>
<dbReference type="Proteomes" id="UP000253790">
    <property type="component" value="Chromosome"/>
</dbReference>